<sequence>MTTLAGAYEPDETGLIEVYGIIEPHALTVSFCDRGLPFDPATLGEFDPRRLSARDTDLTGIELFFMKEIADQVCWLNHGRDGKELRLAFFRPTPDITEQLPAHDLSPFQPDVPPAPPQNYAIRPVQANEFVQVAQCIYKAYGYSYPNEDMYYPERIATLVESGKLISVVAVDLHGRLAGHYALERFDLGAIVESGQAVISPEHRGRGLMGVMRTRLEAEAMRLGLDGIYSQPVTSHTRSQLVNIKNHSRPFGLSLGLVPQTLNFKRLSVEPLQQRESCLYYYKSLKPVTSKTIYVGAPYRDIVVTIYRQAGMVVSVLPDETAVPLPENASVNTQFHPSWGFGTVIIKENGDDCAKLVKQGLFHLTMKAGAHMVYLVIPLEEQGYSRLLDTARELGFIFSGIAPSALSGKDALRLQFVNCDIDFDRLQIAEDEARLIVDYIRREYQAAALPLCP</sequence>
<reference evidence="2 3" key="1">
    <citation type="submission" date="2022-01" db="EMBL/GenBank/DDBJ databases">
        <title>Desulfofustis limnae sp. nov., a novel mesophilic sulfate-reducing bacterium isolated from marsh soil.</title>
        <authorList>
            <person name="Watanabe M."/>
            <person name="Takahashi A."/>
            <person name="Kojima H."/>
            <person name="Fukui M."/>
        </authorList>
    </citation>
    <scope>NUCLEOTIDE SEQUENCE [LARGE SCALE GENOMIC DNA]</scope>
    <source>
        <strain evidence="2 3">PPLL</strain>
    </source>
</reference>
<organism evidence="2 3">
    <name type="scientific">Desulfofustis limnaeus</name>
    <dbReference type="NCBI Taxonomy" id="2740163"/>
    <lineage>
        <taxon>Bacteria</taxon>
        <taxon>Pseudomonadati</taxon>
        <taxon>Thermodesulfobacteriota</taxon>
        <taxon>Desulfobulbia</taxon>
        <taxon>Desulfobulbales</taxon>
        <taxon>Desulfocapsaceae</taxon>
        <taxon>Desulfofustis</taxon>
    </lineage>
</organism>
<dbReference type="SUPFAM" id="SSF55729">
    <property type="entry name" value="Acyl-CoA N-acyltransferases (Nat)"/>
    <property type="match status" value="1"/>
</dbReference>
<evidence type="ECO:0000313" key="2">
    <source>
        <dbReference type="EMBL" id="BDD88088.1"/>
    </source>
</evidence>
<dbReference type="PROSITE" id="PS51186">
    <property type="entry name" value="GNAT"/>
    <property type="match status" value="1"/>
</dbReference>
<feature type="domain" description="N-acetyltransferase" evidence="1">
    <location>
        <begin position="120"/>
        <end position="286"/>
    </location>
</feature>
<evidence type="ECO:0000259" key="1">
    <source>
        <dbReference type="PROSITE" id="PS51186"/>
    </source>
</evidence>
<protein>
    <recommendedName>
        <fullName evidence="1">N-acetyltransferase domain-containing protein</fullName>
    </recommendedName>
</protein>
<evidence type="ECO:0000313" key="3">
    <source>
        <dbReference type="Proteomes" id="UP000830055"/>
    </source>
</evidence>
<proteinExistence type="predicted"/>
<gene>
    <name evidence="2" type="ORF">DPPLL_24530</name>
</gene>
<keyword evidence="3" id="KW-1185">Reference proteome</keyword>
<dbReference type="EMBL" id="AP025516">
    <property type="protein sequence ID" value="BDD88088.1"/>
    <property type="molecule type" value="Genomic_DNA"/>
</dbReference>
<dbReference type="InterPro" id="IPR016181">
    <property type="entry name" value="Acyl_CoA_acyltransferase"/>
</dbReference>
<dbReference type="InterPro" id="IPR000182">
    <property type="entry name" value="GNAT_dom"/>
</dbReference>
<dbReference type="Gene3D" id="3.40.630.30">
    <property type="match status" value="1"/>
</dbReference>
<accession>A0ABM7WAX8</accession>
<name>A0ABM7WAX8_9BACT</name>
<dbReference type="Proteomes" id="UP000830055">
    <property type="component" value="Chromosome"/>
</dbReference>